<evidence type="ECO:0000256" key="5">
    <source>
        <dbReference type="ARBA" id="ARBA00022692"/>
    </source>
</evidence>
<dbReference type="Pfam" id="PF03083">
    <property type="entry name" value="MtN3_slv"/>
    <property type="match status" value="2"/>
</dbReference>
<evidence type="ECO:0000256" key="3">
    <source>
        <dbReference type="ARBA" id="ARBA00022448"/>
    </source>
</evidence>
<feature type="transmembrane region" description="Helical" evidence="9">
    <location>
        <begin position="129"/>
        <end position="152"/>
    </location>
</feature>
<comment type="subcellular location">
    <subcellularLocation>
        <location evidence="9">Cell membrane</location>
        <topology evidence="9">Multi-pass membrane protein</topology>
    </subcellularLocation>
    <subcellularLocation>
        <location evidence="1">Endomembrane system</location>
        <topology evidence="1">Multi-pass membrane protein</topology>
    </subcellularLocation>
</comment>
<gene>
    <name evidence="10" type="ORF">SSX86_029712</name>
</gene>
<keyword evidence="7 9" id="KW-1133">Transmembrane helix</keyword>
<evidence type="ECO:0000256" key="7">
    <source>
        <dbReference type="ARBA" id="ARBA00022989"/>
    </source>
</evidence>
<keyword evidence="4 9" id="KW-0762">Sugar transport</keyword>
<keyword evidence="5 9" id="KW-0812">Transmembrane</keyword>
<dbReference type="GO" id="GO:0051260">
    <property type="term" value="P:protein homooligomerization"/>
    <property type="evidence" value="ECO:0007669"/>
    <property type="project" value="UniProtKB-ARBA"/>
</dbReference>
<dbReference type="GO" id="GO:0012505">
    <property type="term" value="C:endomembrane system"/>
    <property type="evidence" value="ECO:0007669"/>
    <property type="project" value="UniProtKB-SubCell"/>
</dbReference>
<sequence>MVSPDLARNVLGIIGNIISVILFLSTVPTFYRIWKRRSVERFSAVPYLVTFVNCGLWVFYGSPLVHPSSLLVATTNGAGFVIEFIYLLIYIIYSDRKKRIRVLLALIIEIVFLLVLIVLILTLTHDKRLRSAIVGGIAVGSNIMMYASPLLVMKMVITTKSVEYMPFLLSVFCFANGLCWFAFALIRFDPFVCIPNGIGALFGLAQLVLYAIYYKSTREMIAGREGKSEVSLENMSTSTSVSTADD</sequence>
<feature type="transmembrane region" description="Helical" evidence="9">
    <location>
        <begin position="6"/>
        <end position="30"/>
    </location>
</feature>
<evidence type="ECO:0000313" key="10">
    <source>
        <dbReference type="EMBL" id="KAK9053082.1"/>
    </source>
</evidence>
<dbReference type="Gene3D" id="1.20.1280.290">
    <property type="match status" value="2"/>
</dbReference>
<evidence type="ECO:0000256" key="8">
    <source>
        <dbReference type="ARBA" id="ARBA00023136"/>
    </source>
</evidence>
<organism evidence="10 11">
    <name type="scientific">Deinandra increscens subsp. villosa</name>
    <dbReference type="NCBI Taxonomy" id="3103831"/>
    <lineage>
        <taxon>Eukaryota</taxon>
        <taxon>Viridiplantae</taxon>
        <taxon>Streptophyta</taxon>
        <taxon>Embryophyta</taxon>
        <taxon>Tracheophyta</taxon>
        <taxon>Spermatophyta</taxon>
        <taxon>Magnoliopsida</taxon>
        <taxon>eudicotyledons</taxon>
        <taxon>Gunneridae</taxon>
        <taxon>Pentapetalae</taxon>
        <taxon>asterids</taxon>
        <taxon>campanulids</taxon>
        <taxon>Asterales</taxon>
        <taxon>Asteraceae</taxon>
        <taxon>Asteroideae</taxon>
        <taxon>Heliantheae alliance</taxon>
        <taxon>Madieae</taxon>
        <taxon>Madiinae</taxon>
        <taxon>Deinandra</taxon>
    </lineage>
</organism>
<feature type="transmembrane region" description="Helical" evidence="9">
    <location>
        <begin position="164"/>
        <end position="188"/>
    </location>
</feature>
<dbReference type="FunFam" id="1.20.1280.290:FF:000001">
    <property type="entry name" value="Bidirectional sugar transporter SWEET"/>
    <property type="match status" value="1"/>
</dbReference>
<name>A0AAP0GLR3_9ASTR</name>
<keyword evidence="6" id="KW-0677">Repeat</keyword>
<dbReference type="InterPro" id="IPR047664">
    <property type="entry name" value="SWEET"/>
</dbReference>
<evidence type="ECO:0000256" key="1">
    <source>
        <dbReference type="ARBA" id="ARBA00004127"/>
    </source>
</evidence>
<dbReference type="Proteomes" id="UP001408789">
    <property type="component" value="Unassembled WGS sequence"/>
</dbReference>
<dbReference type="EMBL" id="JBCNJP010000027">
    <property type="protein sequence ID" value="KAK9053082.1"/>
    <property type="molecule type" value="Genomic_DNA"/>
</dbReference>
<dbReference type="AlphaFoldDB" id="A0AAP0GLR3"/>
<dbReference type="GO" id="GO:0005886">
    <property type="term" value="C:plasma membrane"/>
    <property type="evidence" value="ECO:0007669"/>
    <property type="project" value="UniProtKB-SubCell"/>
</dbReference>
<proteinExistence type="inferred from homology"/>
<feature type="transmembrane region" description="Helical" evidence="9">
    <location>
        <begin position="72"/>
        <end position="93"/>
    </location>
</feature>
<dbReference type="PANTHER" id="PTHR10791:SF130">
    <property type="entry name" value="BIDIRECTIONAL SUGAR TRANSPORTER SWEET6-RELATED"/>
    <property type="match status" value="1"/>
</dbReference>
<accession>A0AAP0GLR3</accession>
<comment type="caution">
    <text evidence="10">The sequence shown here is derived from an EMBL/GenBank/DDBJ whole genome shotgun (WGS) entry which is preliminary data.</text>
</comment>
<evidence type="ECO:0000256" key="2">
    <source>
        <dbReference type="ARBA" id="ARBA00007809"/>
    </source>
</evidence>
<reference evidence="10 11" key="1">
    <citation type="submission" date="2024-04" db="EMBL/GenBank/DDBJ databases">
        <title>The reference genome of an endangered Asteraceae, Deinandra increscens subsp. villosa, native to the Central Coast of California.</title>
        <authorList>
            <person name="Guilliams M."/>
            <person name="Hasenstab-Lehman K."/>
            <person name="Meyer R."/>
            <person name="Mcevoy S."/>
        </authorList>
    </citation>
    <scope>NUCLEOTIDE SEQUENCE [LARGE SCALE GENOMIC DNA]</scope>
    <source>
        <tissue evidence="10">Leaf</tissue>
    </source>
</reference>
<dbReference type="FunFam" id="1.20.1280.290:FF:000002">
    <property type="entry name" value="Bidirectional sugar transporter SWEET"/>
    <property type="match status" value="1"/>
</dbReference>
<comment type="similarity">
    <text evidence="2 9">Belongs to the SWEET sugar transporter family.</text>
</comment>
<feature type="transmembrane region" description="Helical" evidence="9">
    <location>
        <begin position="100"/>
        <end position="123"/>
    </location>
</feature>
<dbReference type="InterPro" id="IPR004316">
    <property type="entry name" value="SWEET_rpt"/>
</dbReference>
<keyword evidence="3 9" id="KW-0813">Transport</keyword>
<feature type="transmembrane region" description="Helical" evidence="9">
    <location>
        <begin position="42"/>
        <end position="60"/>
    </location>
</feature>
<keyword evidence="11" id="KW-1185">Reference proteome</keyword>
<evidence type="ECO:0000256" key="4">
    <source>
        <dbReference type="ARBA" id="ARBA00022597"/>
    </source>
</evidence>
<protein>
    <recommendedName>
        <fullName evidence="9">Bidirectional sugar transporter SWEET</fullName>
    </recommendedName>
</protein>
<dbReference type="PANTHER" id="PTHR10791">
    <property type="entry name" value="RAG1-ACTIVATING PROTEIN 1"/>
    <property type="match status" value="1"/>
</dbReference>
<evidence type="ECO:0000256" key="9">
    <source>
        <dbReference type="RuleBase" id="RU910715"/>
    </source>
</evidence>
<evidence type="ECO:0000313" key="11">
    <source>
        <dbReference type="Proteomes" id="UP001408789"/>
    </source>
</evidence>
<dbReference type="GO" id="GO:0051119">
    <property type="term" value="F:sugar transmembrane transporter activity"/>
    <property type="evidence" value="ECO:0007669"/>
    <property type="project" value="InterPro"/>
</dbReference>
<evidence type="ECO:0000256" key="6">
    <source>
        <dbReference type="ARBA" id="ARBA00022737"/>
    </source>
</evidence>
<feature type="transmembrane region" description="Helical" evidence="9">
    <location>
        <begin position="194"/>
        <end position="214"/>
    </location>
</feature>
<keyword evidence="8 9" id="KW-0472">Membrane</keyword>
<comment type="function">
    <text evidence="9">Mediates both low-affinity uptake and efflux of sugar across the membrane.</text>
</comment>